<accession>A0ABT5IA06</accession>
<proteinExistence type="inferred from homology"/>
<reference evidence="2 3" key="1">
    <citation type="submission" date="2023-01" db="EMBL/GenBank/DDBJ databases">
        <title>Novel species of the genus Asticcacaulis isolated from rivers.</title>
        <authorList>
            <person name="Lu H."/>
        </authorList>
    </citation>
    <scope>NUCLEOTIDE SEQUENCE [LARGE SCALE GENOMIC DNA]</scope>
    <source>
        <strain evidence="2 3">DXS10W</strain>
    </source>
</reference>
<name>A0ABT5IA06_9CAUL</name>
<evidence type="ECO:0008006" key="4">
    <source>
        <dbReference type="Google" id="ProtNLM"/>
    </source>
</evidence>
<dbReference type="InterPro" id="IPR020019">
    <property type="entry name" value="AcTrfase_PglD-like"/>
</dbReference>
<dbReference type="PANTHER" id="PTHR43300">
    <property type="entry name" value="ACETYLTRANSFERASE"/>
    <property type="match status" value="1"/>
</dbReference>
<dbReference type="RefSeq" id="WP_272739604.1">
    <property type="nucleotide sequence ID" value="NZ_JAQQKW010000001.1"/>
</dbReference>
<dbReference type="SUPFAM" id="SSF51161">
    <property type="entry name" value="Trimeric LpxA-like enzymes"/>
    <property type="match status" value="1"/>
</dbReference>
<evidence type="ECO:0000313" key="2">
    <source>
        <dbReference type="EMBL" id="MDC7692818.1"/>
    </source>
</evidence>
<dbReference type="InterPro" id="IPR050179">
    <property type="entry name" value="Trans_hexapeptide_repeat"/>
</dbReference>
<dbReference type="InterPro" id="IPR011004">
    <property type="entry name" value="Trimer_LpxA-like_sf"/>
</dbReference>
<organism evidence="2 3">
    <name type="scientific">Asticcacaulis currens</name>
    <dbReference type="NCBI Taxonomy" id="2984210"/>
    <lineage>
        <taxon>Bacteria</taxon>
        <taxon>Pseudomonadati</taxon>
        <taxon>Pseudomonadota</taxon>
        <taxon>Alphaproteobacteria</taxon>
        <taxon>Caulobacterales</taxon>
        <taxon>Caulobacteraceae</taxon>
        <taxon>Asticcacaulis</taxon>
    </lineage>
</organism>
<dbReference type="CDD" id="cd03360">
    <property type="entry name" value="LbH_AT_putative"/>
    <property type="match status" value="1"/>
</dbReference>
<dbReference type="Proteomes" id="UP001216595">
    <property type="component" value="Unassembled WGS sequence"/>
</dbReference>
<gene>
    <name evidence="2" type="ORF">PQU94_00840</name>
</gene>
<evidence type="ECO:0000256" key="1">
    <source>
        <dbReference type="ARBA" id="ARBA00007274"/>
    </source>
</evidence>
<comment type="similarity">
    <text evidence="1">Belongs to the transferase hexapeptide repeat family.</text>
</comment>
<comment type="caution">
    <text evidence="2">The sequence shown here is derived from an EMBL/GenBank/DDBJ whole genome shotgun (WGS) entry which is preliminary data.</text>
</comment>
<dbReference type="EMBL" id="JAQQKW010000001">
    <property type="protein sequence ID" value="MDC7692818.1"/>
    <property type="molecule type" value="Genomic_DNA"/>
</dbReference>
<dbReference type="PANTHER" id="PTHR43300:SF7">
    <property type="entry name" value="UDP-N-ACETYLBACILLOSAMINE N-ACETYLTRANSFERASE"/>
    <property type="match status" value="1"/>
</dbReference>
<dbReference type="Gene3D" id="2.160.10.10">
    <property type="entry name" value="Hexapeptide repeat proteins"/>
    <property type="match status" value="1"/>
</dbReference>
<dbReference type="Gene3D" id="3.40.50.20">
    <property type="match status" value="1"/>
</dbReference>
<evidence type="ECO:0000313" key="3">
    <source>
        <dbReference type="Proteomes" id="UP001216595"/>
    </source>
</evidence>
<sequence>MKKIIVYGGGGLALEVVSYLKDIERTGTNRATFAGVFVPEAFCVRSDDVKRIEPSASVFRSLDDIDPDAFEFVIGIGDPILRYRLHNELKTRNFGFYTLIHPSAVVDRSSNIGEGSVLAPFTFVGPCATIGASTLLNTYASVGHDASVGSATALSPYACLNGNAVTGRACFLGSHAALSPGAKIGDMSKLSAGSIFAKVADAGSIIHGNPAKARVMMRVNLD</sequence>
<keyword evidence="3" id="KW-1185">Reference proteome</keyword>
<protein>
    <recommendedName>
        <fullName evidence="4">PglD N-terminal domain-containing protein</fullName>
    </recommendedName>
</protein>